<dbReference type="NCBIfam" id="NF006941">
    <property type="entry name" value="PRK09423.1"/>
    <property type="match status" value="1"/>
</dbReference>
<dbReference type="GO" id="GO:0008888">
    <property type="term" value="F:glycerol dehydrogenase (NAD+) activity"/>
    <property type="evidence" value="ECO:0007669"/>
    <property type="project" value="UniProtKB-EC"/>
</dbReference>
<dbReference type="EMBL" id="VSSQ01035959">
    <property type="protein sequence ID" value="MPM88326.1"/>
    <property type="molecule type" value="Genomic_DNA"/>
</dbReference>
<accession>A0A645DG60</accession>
<dbReference type="PIRSF" id="PIRSF000112">
    <property type="entry name" value="Glycerol_dehydrogenase"/>
    <property type="match status" value="1"/>
</dbReference>
<evidence type="ECO:0000256" key="3">
    <source>
        <dbReference type="ARBA" id="ARBA00023002"/>
    </source>
</evidence>
<dbReference type="GO" id="GO:0046872">
    <property type="term" value="F:metal ion binding"/>
    <property type="evidence" value="ECO:0007669"/>
    <property type="project" value="UniProtKB-KW"/>
</dbReference>
<dbReference type="SUPFAM" id="SSF56796">
    <property type="entry name" value="Dehydroquinate synthase-like"/>
    <property type="match status" value="1"/>
</dbReference>
<sequence>MNSYMKPLKAVFPGKYIQTEGAVTQLPELIRLLGTKGLIIASPTVIKNILPLYTAKKEWDEYIMINEFTGECSEMEIERVVSVVRNEKIDVIVGMGGGKTIDTAKISADRTGIPVIIVPTIASTDAPCSGCAVVYTQNGIFDYVYYQRMNPQVVLVDTKIISHAPSRFLVSGMGDALATWFEARSCERTNSENACGGYSTLAGLSIARLCYDTLLKHGLSAKIANDNKVITPAFNHIVEANILLSGIGFESSGLSAAHAIHNGLTALKQTHGLYHGEKVAFGLLASLLLTDNDPLETETVYQFCESVGLPTTFSEINIKDVSYDDLMKVAVATCRPEESIHHEACDIKPESVVSAMIAADATGRLRKKEY</sequence>
<dbReference type="Gene3D" id="1.20.1090.10">
    <property type="entry name" value="Dehydroquinate synthase-like - alpha domain"/>
    <property type="match status" value="1"/>
</dbReference>
<dbReference type="CDD" id="cd08170">
    <property type="entry name" value="GlyDH"/>
    <property type="match status" value="1"/>
</dbReference>
<protein>
    <submittedName>
        <fullName evidence="6">Glycerol dehydrogenase</fullName>
        <ecNumber evidence="6">1.1.1.6</ecNumber>
    </submittedName>
</protein>
<feature type="domain" description="Alcohol dehydrogenase iron-type/glycerol dehydrogenase GldA" evidence="5">
    <location>
        <begin position="13"/>
        <end position="158"/>
    </location>
</feature>
<name>A0A645DG60_9ZZZZ</name>
<organism evidence="6">
    <name type="scientific">bioreactor metagenome</name>
    <dbReference type="NCBI Taxonomy" id="1076179"/>
    <lineage>
        <taxon>unclassified sequences</taxon>
        <taxon>metagenomes</taxon>
        <taxon>ecological metagenomes</taxon>
    </lineage>
</organism>
<evidence type="ECO:0000256" key="1">
    <source>
        <dbReference type="ARBA" id="ARBA00007358"/>
    </source>
</evidence>
<dbReference type="PROSITE" id="PS00060">
    <property type="entry name" value="ADH_IRON_2"/>
    <property type="match status" value="1"/>
</dbReference>
<comment type="similarity">
    <text evidence="1">Belongs to the iron-containing alcohol dehydrogenase family.</text>
</comment>
<dbReference type="InterPro" id="IPR001670">
    <property type="entry name" value="ADH_Fe/GldA"/>
</dbReference>
<proteinExistence type="inferred from homology"/>
<evidence type="ECO:0000313" key="6">
    <source>
        <dbReference type="EMBL" id="MPM88326.1"/>
    </source>
</evidence>
<dbReference type="InterPro" id="IPR018211">
    <property type="entry name" value="ADH_Fe_CS"/>
</dbReference>
<keyword evidence="2" id="KW-0479">Metal-binding</keyword>
<dbReference type="InterPro" id="IPR016205">
    <property type="entry name" value="Glycerol_DH"/>
</dbReference>
<dbReference type="PANTHER" id="PTHR43616:SF5">
    <property type="entry name" value="GLYCEROL DEHYDROGENASE 1"/>
    <property type="match status" value="1"/>
</dbReference>
<evidence type="ECO:0000256" key="4">
    <source>
        <dbReference type="ARBA" id="ARBA00023027"/>
    </source>
</evidence>
<dbReference type="Gene3D" id="3.40.50.1970">
    <property type="match status" value="1"/>
</dbReference>
<dbReference type="PANTHER" id="PTHR43616">
    <property type="entry name" value="GLYCEROL DEHYDROGENASE"/>
    <property type="match status" value="1"/>
</dbReference>
<evidence type="ECO:0000259" key="5">
    <source>
        <dbReference type="Pfam" id="PF00465"/>
    </source>
</evidence>
<dbReference type="AlphaFoldDB" id="A0A645DG60"/>
<evidence type="ECO:0000256" key="2">
    <source>
        <dbReference type="ARBA" id="ARBA00022723"/>
    </source>
</evidence>
<reference evidence="6" key="1">
    <citation type="submission" date="2019-08" db="EMBL/GenBank/DDBJ databases">
        <authorList>
            <person name="Kucharzyk K."/>
            <person name="Murdoch R.W."/>
            <person name="Higgins S."/>
            <person name="Loffler F."/>
        </authorList>
    </citation>
    <scope>NUCLEOTIDE SEQUENCE</scope>
</reference>
<comment type="caution">
    <text evidence="6">The sequence shown here is derived from an EMBL/GenBank/DDBJ whole genome shotgun (WGS) entry which is preliminary data.</text>
</comment>
<keyword evidence="3 6" id="KW-0560">Oxidoreductase</keyword>
<keyword evidence="4" id="KW-0520">NAD</keyword>
<dbReference type="PROSITE" id="PS00913">
    <property type="entry name" value="ADH_IRON_1"/>
    <property type="match status" value="1"/>
</dbReference>
<gene>
    <name evidence="6" type="primary">gldA_10</name>
    <name evidence="6" type="ORF">SDC9_135428</name>
</gene>
<dbReference type="Pfam" id="PF00465">
    <property type="entry name" value="Fe-ADH"/>
    <property type="match status" value="1"/>
</dbReference>
<dbReference type="EC" id="1.1.1.6" evidence="6"/>
<dbReference type="GO" id="GO:0005829">
    <property type="term" value="C:cytosol"/>
    <property type="evidence" value="ECO:0007669"/>
    <property type="project" value="TreeGrafter"/>
</dbReference>